<gene>
    <name evidence="2" type="ORF">PCON_12623</name>
</gene>
<feature type="compositionally biased region" description="Low complexity" evidence="1">
    <location>
        <begin position="33"/>
        <end position="55"/>
    </location>
</feature>
<protein>
    <submittedName>
        <fullName evidence="2">Uncharacterized protein</fullName>
    </submittedName>
</protein>
<accession>U4LE33</accession>
<evidence type="ECO:0000313" key="3">
    <source>
        <dbReference type="Proteomes" id="UP000018144"/>
    </source>
</evidence>
<sequence>MYKVPQTGGPRVLDATGRTASVPRKTRGRSDNLESSLSSEGEASWGGLASGWPGE</sequence>
<keyword evidence="3" id="KW-1185">Reference proteome</keyword>
<name>U4LE33_PYROM</name>
<dbReference type="AlphaFoldDB" id="U4LE33"/>
<feature type="region of interest" description="Disordered" evidence="1">
    <location>
        <begin position="1"/>
        <end position="55"/>
    </location>
</feature>
<dbReference type="Proteomes" id="UP000018144">
    <property type="component" value="Unassembled WGS sequence"/>
</dbReference>
<dbReference type="EMBL" id="HF935761">
    <property type="protein sequence ID" value="CCX13030.1"/>
    <property type="molecule type" value="Genomic_DNA"/>
</dbReference>
<reference evidence="2 3" key="1">
    <citation type="journal article" date="2013" name="PLoS Genet.">
        <title>The genome and development-dependent transcriptomes of Pyronema confluens: a window into fungal evolution.</title>
        <authorList>
            <person name="Traeger S."/>
            <person name="Altegoer F."/>
            <person name="Freitag M."/>
            <person name="Gabaldon T."/>
            <person name="Kempken F."/>
            <person name="Kumar A."/>
            <person name="Marcet-Houben M."/>
            <person name="Poggeler S."/>
            <person name="Stajich J.E."/>
            <person name="Nowrousian M."/>
        </authorList>
    </citation>
    <scope>NUCLEOTIDE SEQUENCE [LARGE SCALE GENOMIC DNA]</scope>
    <source>
        <strain evidence="3">CBS 100304</strain>
        <tissue evidence="2">Vegetative mycelium</tissue>
    </source>
</reference>
<organism evidence="2 3">
    <name type="scientific">Pyronema omphalodes (strain CBS 100304)</name>
    <name type="common">Pyronema confluens</name>
    <dbReference type="NCBI Taxonomy" id="1076935"/>
    <lineage>
        <taxon>Eukaryota</taxon>
        <taxon>Fungi</taxon>
        <taxon>Dikarya</taxon>
        <taxon>Ascomycota</taxon>
        <taxon>Pezizomycotina</taxon>
        <taxon>Pezizomycetes</taxon>
        <taxon>Pezizales</taxon>
        <taxon>Pyronemataceae</taxon>
        <taxon>Pyronema</taxon>
    </lineage>
</organism>
<evidence type="ECO:0000256" key="1">
    <source>
        <dbReference type="SAM" id="MobiDB-lite"/>
    </source>
</evidence>
<proteinExistence type="predicted"/>
<evidence type="ECO:0000313" key="2">
    <source>
        <dbReference type="EMBL" id="CCX13030.1"/>
    </source>
</evidence>